<keyword evidence="2" id="KW-1185">Reference proteome</keyword>
<organism evidence="1 2">
    <name type="scientific">Tanacetum coccineum</name>
    <dbReference type="NCBI Taxonomy" id="301880"/>
    <lineage>
        <taxon>Eukaryota</taxon>
        <taxon>Viridiplantae</taxon>
        <taxon>Streptophyta</taxon>
        <taxon>Embryophyta</taxon>
        <taxon>Tracheophyta</taxon>
        <taxon>Spermatophyta</taxon>
        <taxon>Magnoliopsida</taxon>
        <taxon>eudicotyledons</taxon>
        <taxon>Gunneridae</taxon>
        <taxon>Pentapetalae</taxon>
        <taxon>asterids</taxon>
        <taxon>campanulids</taxon>
        <taxon>Asterales</taxon>
        <taxon>Asteraceae</taxon>
        <taxon>Asteroideae</taxon>
        <taxon>Anthemideae</taxon>
        <taxon>Anthemidinae</taxon>
        <taxon>Tanacetum</taxon>
    </lineage>
</organism>
<gene>
    <name evidence="1" type="ORF">Tco_0680517</name>
</gene>
<dbReference type="EMBL" id="BQNB010009615">
    <property type="protein sequence ID" value="GJS65953.1"/>
    <property type="molecule type" value="Genomic_DNA"/>
</dbReference>
<proteinExistence type="predicted"/>
<dbReference type="Proteomes" id="UP001151760">
    <property type="component" value="Unassembled WGS sequence"/>
</dbReference>
<protein>
    <submittedName>
        <fullName evidence="1">Uncharacterized protein</fullName>
    </submittedName>
</protein>
<sequence length="169" mass="18715">MGRRCGVAGVEGFKGGRDWEGTLVEDVGVMGGRWGRKVFCLVVKEEEGLVIGFRVELHKVDITSICERGKGGGGGSGGTRKGGMEMNLKGYYQNSHPGRIKEPSQLKVIAHFSINAAVTKEFYYTSSSSELLLLAYKVTTAEEYNCLKDKDKLQRKDKVALCEYCMRYL</sequence>
<name>A0ABQ4XKT2_9ASTR</name>
<evidence type="ECO:0000313" key="2">
    <source>
        <dbReference type="Proteomes" id="UP001151760"/>
    </source>
</evidence>
<comment type="caution">
    <text evidence="1">The sequence shown here is derived from an EMBL/GenBank/DDBJ whole genome shotgun (WGS) entry which is preliminary data.</text>
</comment>
<reference evidence="1" key="1">
    <citation type="journal article" date="2022" name="Int. J. Mol. Sci.">
        <title>Draft Genome of Tanacetum Coccineum: Genomic Comparison of Closely Related Tanacetum-Family Plants.</title>
        <authorList>
            <person name="Yamashiro T."/>
            <person name="Shiraishi A."/>
            <person name="Nakayama K."/>
            <person name="Satake H."/>
        </authorList>
    </citation>
    <scope>NUCLEOTIDE SEQUENCE</scope>
</reference>
<accession>A0ABQ4XKT2</accession>
<reference evidence="1" key="2">
    <citation type="submission" date="2022-01" db="EMBL/GenBank/DDBJ databases">
        <authorList>
            <person name="Yamashiro T."/>
            <person name="Shiraishi A."/>
            <person name="Satake H."/>
            <person name="Nakayama K."/>
        </authorList>
    </citation>
    <scope>NUCLEOTIDE SEQUENCE</scope>
</reference>
<evidence type="ECO:0000313" key="1">
    <source>
        <dbReference type="EMBL" id="GJS65953.1"/>
    </source>
</evidence>